<gene>
    <name evidence="4" type="ORF">KQP761_LOCUS7857</name>
</gene>
<dbReference type="PROSITE" id="PS50088">
    <property type="entry name" value="ANK_REPEAT"/>
    <property type="match status" value="3"/>
</dbReference>
<accession>A0A815IBU2</accession>
<organism evidence="4 5">
    <name type="scientific">Rotaria magnacalcarata</name>
    <dbReference type="NCBI Taxonomy" id="392030"/>
    <lineage>
        <taxon>Eukaryota</taxon>
        <taxon>Metazoa</taxon>
        <taxon>Spiralia</taxon>
        <taxon>Gnathifera</taxon>
        <taxon>Rotifera</taxon>
        <taxon>Eurotatoria</taxon>
        <taxon>Bdelloidea</taxon>
        <taxon>Philodinida</taxon>
        <taxon>Philodinidae</taxon>
        <taxon>Rotaria</taxon>
    </lineage>
</organism>
<dbReference type="Pfam" id="PF12796">
    <property type="entry name" value="Ank_2"/>
    <property type="match status" value="2"/>
</dbReference>
<dbReference type="PANTHER" id="PTHR24126:SF14">
    <property type="entry name" value="ANK_REP_REGION DOMAIN-CONTAINING PROTEIN"/>
    <property type="match status" value="1"/>
</dbReference>
<evidence type="ECO:0000313" key="5">
    <source>
        <dbReference type="Proteomes" id="UP000663834"/>
    </source>
</evidence>
<evidence type="ECO:0000256" key="2">
    <source>
        <dbReference type="ARBA" id="ARBA00023043"/>
    </source>
</evidence>
<protein>
    <submittedName>
        <fullName evidence="4">Uncharacterized protein</fullName>
    </submittedName>
</protein>
<dbReference type="SMART" id="SM00248">
    <property type="entry name" value="ANK"/>
    <property type="match status" value="6"/>
</dbReference>
<dbReference type="InterPro" id="IPR002110">
    <property type="entry name" value="Ankyrin_rpt"/>
</dbReference>
<feature type="repeat" description="ANK" evidence="3">
    <location>
        <begin position="153"/>
        <end position="176"/>
    </location>
</feature>
<name>A0A815IBU2_9BILA</name>
<dbReference type="PRINTS" id="PR01415">
    <property type="entry name" value="ANKYRIN"/>
</dbReference>
<dbReference type="EMBL" id="CAJNOW010002786">
    <property type="protein sequence ID" value="CAF1363654.1"/>
    <property type="molecule type" value="Genomic_DNA"/>
</dbReference>
<evidence type="ECO:0000256" key="3">
    <source>
        <dbReference type="PROSITE-ProRule" id="PRU00023"/>
    </source>
</evidence>
<dbReference type="PROSITE" id="PS50297">
    <property type="entry name" value="ANK_REP_REGION"/>
    <property type="match status" value="2"/>
</dbReference>
<dbReference type="InterPro" id="IPR036770">
    <property type="entry name" value="Ankyrin_rpt-contain_sf"/>
</dbReference>
<dbReference type="Proteomes" id="UP000663834">
    <property type="component" value="Unassembled WGS sequence"/>
</dbReference>
<dbReference type="Gene3D" id="1.25.40.20">
    <property type="entry name" value="Ankyrin repeat-containing domain"/>
    <property type="match status" value="4"/>
</dbReference>
<dbReference type="AlphaFoldDB" id="A0A815IBU2"/>
<reference evidence="4" key="1">
    <citation type="submission" date="2021-02" db="EMBL/GenBank/DDBJ databases">
        <authorList>
            <person name="Nowell W R."/>
        </authorList>
    </citation>
    <scope>NUCLEOTIDE SEQUENCE</scope>
</reference>
<dbReference type="OrthoDB" id="4429489at2759"/>
<keyword evidence="2 3" id="KW-0040">ANK repeat</keyword>
<keyword evidence="1" id="KW-0677">Repeat</keyword>
<evidence type="ECO:0000313" key="4">
    <source>
        <dbReference type="EMBL" id="CAF1363654.1"/>
    </source>
</evidence>
<sequence>MAASANGRESIVRFLLENYGNHLQIDKERIIFAEDAFDHSDYFYCKQTALCLATEYKHLDIVRTLVSLGKPNVNHRAILEWQIKCTPLYLACKNEQLEMVKYLIENGSDIYNVDTNESTALMIACKYKHDELVEYLLSLDDATHTLVNAVDKCGSTALHVAASVGSLNIVRLLLEKYQAKIVKNNEAQTAFTMAGISNHIDIVKYFIENENECWYTILRCIDELELIGSLTSKYEYFLWAMQLRYKNTAAPILKNNLATPIKAYEYYEECETVEELEAIKNDSHRFRLECFMIRERLAGVTSGLLNSLDRYACKYVTDYKHALQIYSHACYLRLSAQIDLDKLTLSLEKCTGVMYQLAECNMVEVIPFSIFTSIFEGAIVEFIRYKKLMVANLGKIRYSHTRMLYFDCDVHLQYDSNEQVNIIFELLFIATKILAASEKADQRRKAIYQLVNRIIYADCSAEQKKSHIIAQVFIFKLLLECGAPINAMDSFGNTPLHILAIKGCEYNDIETIFELLLGVGAHLDAINAKGTPEQYANNDKIQTESSVTHAQERKDGVSSTKSKQMILVRADQLLNITITKTGLDPVQRLSAMFNDVYNKRLPPSDDDDDQPILSLFNETVQEIFIDHLDGIQFANNPSLKSMNLFH</sequence>
<dbReference type="SUPFAM" id="SSF48403">
    <property type="entry name" value="Ankyrin repeat"/>
    <property type="match status" value="2"/>
</dbReference>
<feature type="repeat" description="ANK" evidence="3">
    <location>
        <begin position="491"/>
        <end position="528"/>
    </location>
</feature>
<dbReference type="PANTHER" id="PTHR24126">
    <property type="entry name" value="ANKYRIN REPEAT, PH AND SEC7 DOMAIN CONTAINING PROTEIN SECG-RELATED"/>
    <property type="match status" value="1"/>
</dbReference>
<dbReference type="Pfam" id="PF00023">
    <property type="entry name" value="Ank"/>
    <property type="match status" value="2"/>
</dbReference>
<comment type="caution">
    <text evidence="4">The sequence shown here is derived from an EMBL/GenBank/DDBJ whole genome shotgun (WGS) entry which is preliminary data.</text>
</comment>
<evidence type="ECO:0000256" key="1">
    <source>
        <dbReference type="ARBA" id="ARBA00022737"/>
    </source>
</evidence>
<proteinExistence type="predicted"/>
<feature type="repeat" description="ANK" evidence="3">
    <location>
        <begin position="86"/>
        <end position="115"/>
    </location>
</feature>